<evidence type="ECO:0000313" key="2">
    <source>
        <dbReference type="EMBL" id="CDO78225.1"/>
    </source>
</evidence>
<dbReference type="Pfam" id="PF11735">
    <property type="entry name" value="CAP59_mtransfer"/>
    <property type="match status" value="1"/>
</dbReference>
<dbReference type="HOGENOM" id="CLU_036739_0_0_1"/>
<dbReference type="Proteomes" id="UP000029665">
    <property type="component" value="Unassembled WGS sequence"/>
</dbReference>
<dbReference type="PANTHER" id="PTHR34144">
    <property type="entry name" value="CHROMOSOME 8, WHOLE GENOME SHOTGUN SEQUENCE"/>
    <property type="match status" value="1"/>
</dbReference>
<reference evidence="2" key="1">
    <citation type="submission" date="2014-01" db="EMBL/GenBank/DDBJ databases">
        <title>The genome of the white-rot fungus Pycnoporus cinnabarinus: a basidiomycete model with a versatile arsenal for lignocellulosic biomass breakdown.</title>
        <authorList>
            <person name="Levasseur A."/>
            <person name="Lomascolo A."/>
            <person name="Ruiz-Duenas F.J."/>
            <person name="Uzan E."/>
            <person name="Piumi F."/>
            <person name="Kues U."/>
            <person name="Ram A.F.J."/>
            <person name="Murat C."/>
            <person name="Haon M."/>
            <person name="Benoit I."/>
            <person name="Arfi Y."/>
            <person name="Chevret D."/>
            <person name="Drula E."/>
            <person name="Kwon M.J."/>
            <person name="Gouret P."/>
            <person name="Lesage-Meessen L."/>
            <person name="Lombard V."/>
            <person name="Mariette J."/>
            <person name="Noirot C."/>
            <person name="Park J."/>
            <person name="Patyshakuliyeva A."/>
            <person name="Wieneger R.A.B."/>
            <person name="Wosten H.A.B."/>
            <person name="Martin F."/>
            <person name="Coutinho P.M."/>
            <person name="de Vries R."/>
            <person name="Martinez A.T."/>
            <person name="Klopp C."/>
            <person name="Pontarotti P."/>
            <person name="Henrissat B."/>
            <person name="Record E."/>
        </authorList>
    </citation>
    <scope>NUCLEOTIDE SEQUENCE [LARGE SCALE GENOMIC DNA]</scope>
    <source>
        <strain evidence="2">BRFM137</strain>
    </source>
</reference>
<proteinExistence type="predicted"/>
<protein>
    <submittedName>
        <fullName evidence="2">Glycosyltransferase Family 69 protein</fullName>
    </submittedName>
</protein>
<name>A0A060SV10_PYCCI</name>
<dbReference type="EMBL" id="CCBP010000741">
    <property type="protein sequence ID" value="CDO78225.1"/>
    <property type="molecule type" value="Genomic_DNA"/>
</dbReference>
<dbReference type="InterPro" id="IPR021047">
    <property type="entry name" value="Mannosyltransferase_CMT1"/>
</dbReference>
<keyword evidence="3" id="KW-1185">Reference proteome</keyword>
<dbReference type="AlphaFoldDB" id="A0A060SV10"/>
<dbReference type="OrthoDB" id="262547at2759"/>
<evidence type="ECO:0000256" key="1">
    <source>
        <dbReference type="SAM" id="MobiDB-lite"/>
    </source>
</evidence>
<accession>A0A060SV10</accession>
<dbReference type="STRING" id="5643.A0A060SV10"/>
<organism evidence="2 3">
    <name type="scientific">Pycnoporus cinnabarinus</name>
    <name type="common">Cinnabar-red polypore</name>
    <name type="synonym">Trametes cinnabarina</name>
    <dbReference type="NCBI Taxonomy" id="5643"/>
    <lineage>
        <taxon>Eukaryota</taxon>
        <taxon>Fungi</taxon>
        <taxon>Dikarya</taxon>
        <taxon>Basidiomycota</taxon>
        <taxon>Agaricomycotina</taxon>
        <taxon>Agaricomycetes</taxon>
        <taxon>Polyporales</taxon>
        <taxon>Polyporaceae</taxon>
        <taxon>Trametes</taxon>
    </lineage>
</organism>
<dbReference type="PANTHER" id="PTHR34144:SF7">
    <property type="entry name" value="EXPORT PROTEIN (CAP59), PUTATIVE (AFU_ORTHOLOGUE AFUA_7G05020)-RELATED"/>
    <property type="match status" value="1"/>
</dbReference>
<dbReference type="OMA" id="FGAYDMW"/>
<sequence>MGYISLDTRPSEDRSAAGPPSPMYQIPLSTRSSEDGIPFSHPHSPTYQLRPRLPSPSTLLLLLQCALYLSTFASVPPSVPPSQIPTPTPHGYAPIPEKIFIAAAFHQNEAVIPYWTRSIHDVILYLGTANVFVSIIENYSSDRSPHLLRAFARELDALGVKNRVLVQDHTVKRPQHLAWNPRIEFLAAIRNQALEPLVQLGGYDRVLFSNDIFVEPESVLELLATAGGAYDFACGLDFGHFGAYDMWVLRDRAGRLAAGIWPYFFDTASYEAVKHEEPVPVQTCWNGIVAFAADPLLPVHLRTNRTLSHAPLARLPPANHPWAARLGASSADTPPLRFRASVEGECYSSESFLLPYDFRRIMGLERVFVNPLVINGYVWKYYVWHKWVLRQRMVKWFVERVWDGAWMQYARMVVGDPKKVWVWDGIECHPW</sequence>
<evidence type="ECO:0000313" key="3">
    <source>
        <dbReference type="Proteomes" id="UP000029665"/>
    </source>
</evidence>
<comment type="caution">
    <text evidence="2">The sequence shown here is derived from an EMBL/GenBank/DDBJ whole genome shotgun (WGS) entry which is preliminary data.</text>
</comment>
<gene>
    <name evidence="2" type="ORF">BN946_scf184821.g3</name>
</gene>
<dbReference type="GO" id="GO:0016740">
    <property type="term" value="F:transferase activity"/>
    <property type="evidence" value="ECO:0007669"/>
    <property type="project" value="UniProtKB-KW"/>
</dbReference>
<feature type="region of interest" description="Disordered" evidence="1">
    <location>
        <begin position="1"/>
        <end position="27"/>
    </location>
</feature>